<name>A0A6S7K1J0_PARCT</name>
<sequence>MSSSDEYENTSDHEPDVESEQIGGKSSKVSNERKFLQYFQTASKKLSDGGNDPQPGTNKKRVQQDPHFCLVCNKTICRGNQASKERHAALNHKNDPGFNLSKSIVPINHQAAVAAKRKKEDSTLCESEDTEEVMEIENSSDNSSSGNLQERMEITPSENKFMYNGETEAAVKILKESSCLSDIDGSGFNFYPDTFGGGIVRCEACFEMICDSSPALLDKDPLQVQRKMEKSPGNTLGAGLMIQKERVEKLMTGGNQPWYSFKNMMLEHASCTTRNGGDAHYRALIARKRRRVIKERTATTTLWNYVRQVYSNSRFKSRHNDPSNSKWHEDSHSIDAPPVYSFSEAGLKGGTADELAEQVISALVKTLKLPNNALSSLMAHQADGQYQARMFLQTLKSSAQGDNEEDLPVGHDIFFVIPWDTAHWMDLCMVDIRESSEFLRRFIKRANQFNTMYGRGKGHAEY</sequence>
<protein>
    <submittedName>
        <fullName evidence="2">Uncharacterized protein</fullName>
    </submittedName>
</protein>
<evidence type="ECO:0000256" key="1">
    <source>
        <dbReference type="SAM" id="MobiDB-lite"/>
    </source>
</evidence>
<dbReference type="OrthoDB" id="10065482at2759"/>
<dbReference type="EMBL" id="CACRXK020022011">
    <property type="protein sequence ID" value="CAB4036414.1"/>
    <property type="molecule type" value="Genomic_DNA"/>
</dbReference>
<feature type="region of interest" description="Disordered" evidence="1">
    <location>
        <begin position="1"/>
        <end position="62"/>
    </location>
</feature>
<proteinExistence type="predicted"/>
<accession>A0A6S7K1J0</accession>
<evidence type="ECO:0000313" key="2">
    <source>
        <dbReference type="EMBL" id="CAB4036414.1"/>
    </source>
</evidence>
<evidence type="ECO:0000313" key="3">
    <source>
        <dbReference type="Proteomes" id="UP001152795"/>
    </source>
</evidence>
<dbReference type="AlphaFoldDB" id="A0A6S7K1J0"/>
<reference evidence="2" key="1">
    <citation type="submission" date="2020-04" db="EMBL/GenBank/DDBJ databases">
        <authorList>
            <person name="Alioto T."/>
            <person name="Alioto T."/>
            <person name="Gomez Garrido J."/>
        </authorList>
    </citation>
    <scope>NUCLEOTIDE SEQUENCE</scope>
    <source>
        <strain evidence="2">A484AB</strain>
    </source>
</reference>
<organism evidence="2 3">
    <name type="scientific">Paramuricea clavata</name>
    <name type="common">Red gorgonian</name>
    <name type="synonym">Violescent sea-whip</name>
    <dbReference type="NCBI Taxonomy" id="317549"/>
    <lineage>
        <taxon>Eukaryota</taxon>
        <taxon>Metazoa</taxon>
        <taxon>Cnidaria</taxon>
        <taxon>Anthozoa</taxon>
        <taxon>Octocorallia</taxon>
        <taxon>Malacalcyonacea</taxon>
        <taxon>Plexauridae</taxon>
        <taxon>Paramuricea</taxon>
    </lineage>
</organism>
<comment type="caution">
    <text evidence="2">The sequence shown here is derived from an EMBL/GenBank/DDBJ whole genome shotgun (WGS) entry which is preliminary data.</text>
</comment>
<dbReference type="Proteomes" id="UP001152795">
    <property type="component" value="Unassembled WGS sequence"/>
</dbReference>
<keyword evidence="3" id="KW-1185">Reference proteome</keyword>
<gene>
    <name evidence="2" type="ORF">PACLA_8A049921</name>
</gene>